<feature type="compositionally biased region" description="Basic residues" evidence="1">
    <location>
        <begin position="491"/>
        <end position="527"/>
    </location>
</feature>
<feature type="compositionally biased region" description="Basic residues" evidence="1">
    <location>
        <begin position="394"/>
        <end position="407"/>
    </location>
</feature>
<gene>
    <name evidence="2" type="ORF">BN4615_P2986</name>
</gene>
<feature type="compositionally biased region" description="Basic residues" evidence="1">
    <location>
        <begin position="82"/>
        <end position="94"/>
    </location>
</feature>
<feature type="compositionally biased region" description="Basic and acidic residues" evidence="1">
    <location>
        <begin position="447"/>
        <end position="456"/>
    </location>
</feature>
<proteinExistence type="predicted"/>
<feature type="compositionally biased region" description="Basic residues" evidence="1">
    <location>
        <begin position="257"/>
        <end position="269"/>
    </location>
</feature>
<feature type="region of interest" description="Disordered" evidence="1">
    <location>
        <begin position="1"/>
        <end position="194"/>
    </location>
</feature>
<feature type="compositionally biased region" description="Pro residues" evidence="1">
    <location>
        <begin position="104"/>
        <end position="113"/>
    </location>
</feature>
<dbReference type="AlphaFoldDB" id="A0A1M4E3X4"/>
<evidence type="ECO:0000256" key="1">
    <source>
        <dbReference type="SAM" id="MobiDB-lite"/>
    </source>
</evidence>
<reference evidence="2" key="1">
    <citation type="submission" date="2016-04" db="EMBL/GenBank/DDBJ databases">
        <authorList>
            <person name="Evans L.H."/>
            <person name="Alamgir A."/>
            <person name="Owens N."/>
            <person name="Weber N.D."/>
            <person name="Virtaneva K."/>
            <person name="Barbian K."/>
            <person name="Babar A."/>
            <person name="Rosenke K."/>
        </authorList>
    </citation>
    <scope>NUCLEOTIDE SEQUENCE</scope>
    <source>
        <strain evidence="2">Nono1</strain>
    </source>
</reference>
<feature type="compositionally biased region" description="Polar residues" evidence="1">
    <location>
        <begin position="306"/>
        <end position="315"/>
    </location>
</feature>
<feature type="region of interest" description="Disordered" evidence="1">
    <location>
        <begin position="376"/>
        <end position="581"/>
    </location>
</feature>
<feature type="compositionally biased region" description="Low complexity" evidence="1">
    <location>
        <begin position="167"/>
        <end position="191"/>
    </location>
</feature>
<feature type="compositionally biased region" description="Basic residues" evidence="1">
    <location>
        <begin position="149"/>
        <end position="162"/>
    </location>
</feature>
<feature type="compositionally biased region" description="Low complexity" evidence="1">
    <location>
        <begin position="63"/>
        <end position="72"/>
    </location>
</feature>
<protein>
    <submittedName>
        <fullName evidence="2">Basic proline-rich protein</fullName>
    </submittedName>
</protein>
<feature type="region of interest" description="Disordered" evidence="1">
    <location>
        <begin position="228"/>
        <end position="291"/>
    </location>
</feature>
<feature type="region of interest" description="Disordered" evidence="1">
    <location>
        <begin position="305"/>
        <end position="364"/>
    </location>
</feature>
<feature type="compositionally biased region" description="Low complexity" evidence="1">
    <location>
        <begin position="270"/>
        <end position="291"/>
    </location>
</feature>
<feature type="compositionally biased region" description="Basic residues" evidence="1">
    <location>
        <begin position="1"/>
        <end position="11"/>
    </location>
</feature>
<feature type="compositionally biased region" description="Basic residues" evidence="1">
    <location>
        <begin position="415"/>
        <end position="439"/>
    </location>
</feature>
<name>A0A1M4E3X4_9ACTN</name>
<dbReference type="EMBL" id="LT559118">
    <property type="protein sequence ID" value="SBO93472.1"/>
    <property type="molecule type" value="Genomic_DNA"/>
</dbReference>
<accession>A0A1M4E3X4</accession>
<evidence type="ECO:0000313" key="2">
    <source>
        <dbReference type="EMBL" id="SBO93472.1"/>
    </source>
</evidence>
<feature type="compositionally biased region" description="Basic residues" evidence="1">
    <location>
        <begin position="331"/>
        <end position="346"/>
    </location>
</feature>
<sequence>MGASHSGRRLRVAGARSLRERALTASRPPSTTSPPHHLLRPQPHPRTTSFLHKHPPRPPSPSTEPRSASSSGPPRPYVLRRANPRPHGRARHSRVPATVDHHPCPPPPPPPRPSSMGNGNRHGPRPEAPPQLPTADTAGRHRPTAPPWGHHRKRRAHRRRHQPPPSTTTSALTPPTAAPPMASRTVPESAAPRPPAPIAAVATCAEAISAAATWLPAIRPAPLAAPVTRQKAAIRDPPRRATTHTLAPSHPGTAARSRARPTHNPKSHLRAAQPRPRTAANRTAVNRAAVNRAAVNRAAAYLRTALNPSPRTTPQARPHPHYSPCPSPGPTRRHHLTRPSHPRPRQARPPCPARHRRPSDSRRSLLRVAVAPIPSAPATTIHLTKPDDPSNLPNHRHHKSDRPRHRQNPQPRRLPSPHRRTSSGRGNSRRRRVPHRLHRLTQPGQTFDRRRADSSRRHFPPSSLTSPTCHRPRHNDPGPQLRHPRPIGAAPRRRRGPGRPHHRIPHHPRRLHHHRPTPRGKRHRPKKIRGDQIEGPSVTCPPLTRTRSANPPPTQARTKPPQTPPAPLTNRYTHGPSPSPP</sequence>
<organism evidence="2">
    <name type="scientific">Nonomuraea gerenzanensis</name>
    <dbReference type="NCBI Taxonomy" id="93944"/>
    <lineage>
        <taxon>Bacteria</taxon>
        <taxon>Bacillati</taxon>
        <taxon>Actinomycetota</taxon>
        <taxon>Actinomycetes</taxon>
        <taxon>Streptosporangiales</taxon>
        <taxon>Streptosporangiaceae</taxon>
        <taxon>Nonomuraea</taxon>
    </lineage>
</organism>